<dbReference type="PROSITE" id="PS51387">
    <property type="entry name" value="FAD_PCMH"/>
    <property type="match status" value="1"/>
</dbReference>
<dbReference type="Gene3D" id="3.40.462.10">
    <property type="entry name" value="FAD-linked oxidases, C-terminal domain"/>
    <property type="match status" value="1"/>
</dbReference>
<dbReference type="Gene3D" id="3.30.43.10">
    <property type="entry name" value="Uridine Diphospho-n-acetylenolpyruvylglucosamine Reductase, domain 2"/>
    <property type="match status" value="1"/>
</dbReference>
<keyword evidence="11" id="KW-1185">Reference proteome</keyword>
<feature type="region of interest" description="Disordered" evidence="7">
    <location>
        <begin position="27"/>
        <end position="53"/>
    </location>
</feature>
<evidence type="ECO:0000313" key="11">
    <source>
        <dbReference type="Proteomes" id="UP000827284"/>
    </source>
</evidence>
<dbReference type="OrthoDB" id="610608at2759"/>
<dbReference type="GO" id="GO:0016020">
    <property type="term" value="C:membrane"/>
    <property type="evidence" value="ECO:0007669"/>
    <property type="project" value="InterPro"/>
</dbReference>
<dbReference type="Gene3D" id="3.30.465.10">
    <property type="match status" value="1"/>
</dbReference>
<dbReference type="InterPro" id="IPR007173">
    <property type="entry name" value="ALO_C"/>
</dbReference>
<dbReference type="InterPro" id="IPR010031">
    <property type="entry name" value="FAD_lactone_oxidase-like"/>
</dbReference>
<dbReference type="EC" id="1.1.3.37" evidence="2"/>
<dbReference type="GO" id="GO:0071949">
    <property type="term" value="F:FAD binding"/>
    <property type="evidence" value="ECO:0007669"/>
    <property type="project" value="InterPro"/>
</dbReference>
<protein>
    <recommendedName>
        <fullName evidence="2">D-arabinono-1,4-lactone oxidase</fullName>
        <ecNumber evidence="2">1.1.3.37</ecNumber>
    </recommendedName>
    <alternativeName>
        <fullName evidence="6">L-galactono-gamma-lactone oxidase</fullName>
    </alternativeName>
</protein>
<evidence type="ECO:0000256" key="1">
    <source>
        <dbReference type="ARBA" id="ARBA00005083"/>
    </source>
</evidence>
<comment type="caution">
    <text evidence="10">The sequence shown here is derived from an EMBL/GenBank/DDBJ whole genome shotgun (WGS) entry which is preliminary data.</text>
</comment>
<dbReference type="Proteomes" id="UP000827284">
    <property type="component" value="Unassembled WGS sequence"/>
</dbReference>
<gene>
    <name evidence="10" type="ORF">EMPS_10218</name>
</gene>
<evidence type="ECO:0000256" key="7">
    <source>
        <dbReference type="SAM" id="MobiDB-lite"/>
    </source>
</evidence>
<dbReference type="InterPro" id="IPR016166">
    <property type="entry name" value="FAD-bd_PCMH"/>
</dbReference>
<evidence type="ECO:0000256" key="5">
    <source>
        <dbReference type="ARBA" id="ARBA00023002"/>
    </source>
</evidence>
<feature type="domain" description="FAD-binding PCMH-type" evidence="9">
    <location>
        <begin position="89"/>
        <end position="266"/>
    </location>
</feature>
<reference evidence="10" key="2">
    <citation type="journal article" date="2022" name="Microbiol. Resour. Announc.">
        <title>Whole-Genome Sequence of Entomortierella parvispora E1425, a Mucoromycotan Fungus Associated with Burkholderiaceae-Related Endosymbiotic Bacteria.</title>
        <authorList>
            <person name="Herlambang A."/>
            <person name="Guo Y."/>
            <person name="Takashima Y."/>
            <person name="Narisawa K."/>
            <person name="Ohta H."/>
            <person name="Nishizawa T."/>
        </authorList>
    </citation>
    <scope>NUCLEOTIDE SEQUENCE</scope>
    <source>
        <strain evidence="10">E1425</strain>
    </source>
</reference>
<evidence type="ECO:0000256" key="2">
    <source>
        <dbReference type="ARBA" id="ARBA00013136"/>
    </source>
</evidence>
<dbReference type="InterPro" id="IPR016167">
    <property type="entry name" value="FAD-bd_PCMH_sub1"/>
</dbReference>
<organism evidence="10 11">
    <name type="scientific">Entomortierella parvispora</name>
    <dbReference type="NCBI Taxonomy" id="205924"/>
    <lineage>
        <taxon>Eukaryota</taxon>
        <taxon>Fungi</taxon>
        <taxon>Fungi incertae sedis</taxon>
        <taxon>Mucoromycota</taxon>
        <taxon>Mortierellomycotina</taxon>
        <taxon>Mortierellomycetes</taxon>
        <taxon>Mortierellales</taxon>
        <taxon>Mortierellaceae</taxon>
        <taxon>Entomortierella</taxon>
    </lineage>
</organism>
<dbReference type="InterPro" id="IPR006094">
    <property type="entry name" value="Oxid_FAD_bind_N"/>
</dbReference>
<proteinExistence type="predicted"/>
<dbReference type="InterPro" id="IPR016170">
    <property type="entry name" value="Cytok_DH_C_sf"/>
</dbReference>
<reference evidence="10" key="1">
    <citation type="submission" date="2021-11" db="EMBL/GenBank/DDBJ databases">
        <authorList>
            <person name="Herlambang A."/>
            <person name="Guo Y."/>
            <person name="Takashima Y."/>
            <person name="Nishizawa T."/>
        </authorList>
    </citation>
    <scope>NUCLEOTIDE SEQUENCE</scope>
    <source>
        <strain evidence="10">E1425</strain>
    </source>
</reference>
<dbReference type="InterPro" id="IPR016164">
    <property type="entry name" value="FAD-linked_Oxase-like_C"/>
</dbReference>
<dbReference type="PANTHER" id="PTHR43762">
    <property type="entry name" value="L-GULONOLACTONE OXIDASE"/>
    <property type="match status" value="1"/>
</dbReference>
<dbReference type="SUPFAM" id="SSF55103">
    <property type="entry name" value="FAD-linked oxidases, C-terminal domain"/>
    <property type="match status" value="1"/>
</dbReference>
<evidence type="ECO:0000256" key="3">
    <source>
        <dbReference type="ARBA" id="ARBA00022630"/>
    </source>
</evidence>
<keyword evidence="3" id="KW-0285">Flavoprotein</keyword>
<dbReference type="EMBL" id="BQFW01000014">
    <property type="protein sequence ID" value="GJJ77859.1"/>
    <property type="molecule type" value="Genomic_DNA"/>
</dbReference>
<dbReference type="Pfam" id="PF01565">
    <property type="entry name" value="FAD_binding_4"/>
    <property type="match status" value="1"/>
</dbReference>
<evidence type="ECO:0000256" key="8">
    <source>
        <dbReference type="SAM" id="SignalP"/>
    </source>
</evidence>
<dbReference type="PANTHER" id="PTHR43762:SF1">
    <property type="entry name" value="D-ARABINONO-1,4-LACTONE OXIDASE"/>
    <property type="match status" value="1"/>
</dbReference>
<evidence type="ECO:0000256" key="6">
    <source>
        <dbReference type="ARBA" id="ARBA00033418"/>
    </source>
</evidence>
<evidence type="ECO:0000256" key="4">
    <source>
        <dbReference type="ARBA" id="ARBA00022827"/>
    </source>
</evidence>
<comment type="pathway">
    <text evidence="1">Cofactor biosynthesis; D-erythroascorbate biosynthesis; dehydro-D-arabinono-1,4-lactone from D-arabinose: step 2/2.</text>
</comment>
<evidence type="ECO:0000313" key="10">
    <source>
        <dbReference type="EMBL" id="GJJ77859.1"/>
    </source>
</evidence>
<dbReference type="GO" id="GO:0003885">
    <property type="term" value="F:D-arabinono-1,4-lactone oxidase activity"/>
    <property type="evidence" value="ECO:0007669"/>
    <property type="project" value="UniProtKB-EC"/>
</dbReference>
<feature type="compositionally biased region" description="Polar residues" evidence="7">
    <location>
        <begin position="27"/>
        <end position="47"/>
    </location>
</feature>
<dbReference type="PIRSF" id="PIRSF000136">
    <property type="entry name" value="LGO_GLO"/>
    <property type="match status" value="1"/>
</dbReference>
<keyword evidence="4" id="KW-0274">FAD</keyword>
<dbReference type="SUPFAM" id="SSF56176">
    <property type="entry name" value="FAD-binding/transporter-associated domain-like"/>
    <property type="match status" value="1"/>
</dbReference>
<keyword evidence="8" id="KW-0732">Signal</keyword>
<sequence length="569" mass="63815">MRLRPYRHKLALCAVLALGLHSHGITASSPPRLSAQSKSQTSSNKAPSLQKGHPAEDLLSLPLDLLSNTTATLLKEEPTYKWRNWAGNQHANPARIFHPRSIKDLYSIVQKAKKDNKQIRCGGAGHSWSSTSVVNENGFLVDISDMGKIYKPVHVEDNNWTVEIETGVLILDLDNYLMDHDPPLTLPSNVVLDSIRYGGVISLGCHGAATHTRTISDLVTEVKIIDANGVLHSFSKDKDPIEFSAATVNLGLLGPIYSYTIRVETMFKLLMTDTNPPLKDYFSDPVVSGPKLKTMVLGNDQTELFYWPFNSPGLSPEGDSIWIKQWQRTDLPVTETALSHGLKSFLEPLETSFGYTLYEYMAANPMSTPFVNYLIHSALVHQGQQVLYAPHGIHYQAGIDNLPCLDLEMAFKTDDNFENVVKAWTYVIDLIYEYARRGEFPLNLALEMRFVKASTLVMSSAYDEDPDAIYCMIEVLSVVNTKGFEEFSAKVAQYWMENFQARPHWAKMWEHVPGIVPYLRSGNGNRYDQFEAVRKKYDPNGMFLTSTFAGVLGHSTDKEKGQTQGKAKR</sequence>
<dbReference type="AlphaFoldDB" id="A0A9P3M106"/>
<evidence type="ECO:0000259" key="9">
    <source>
        <dbReference type="PROSITE" id="PS51387"/>
    </source>
</evidence>
<dbReference type="InterPro" id="IPR016169">
    <property type="entry name" value="FAD-bd_PCMH_sub2"/>
</dbReference>
<name>A0A9P3M106_9FUNG</name>
<dbReference type="InterPro" id="IPR036318">
    <property type="entry name" value="FAD-bd_PCMH-like_sf"/>
</dbReference>
<dbReference type="Pfam" id="PF04030">
    <property type="entry name" value="ALO"/>
    <property type="match status" value="1"/>
</dbReference>
<keyword evidence="5" id="KW-0560">Oxidoreductase</keyword>
<feature type="signal peptide" evidence="8">
    <location>
        <begin position="1"/>
        <end position="27"/>
    </location>
</feature>
<accession>A0A9P3M106</accession>
<feature type="chain" id="PRO_5040266607" description="D-arabinono-1,4-lactone oxidase" evidence="8">
    <location>
        <begin position="28"/>
        <end position="569"/>
    </location>
</feature>